<dbReference type="Proteomes" id="UP001642540">
    <property type="component" value="Unassembled WGS sequence"/>
</dbReference>
<comment type="caution">
    <text evidence="1">The sequence shown here is derived from an EMBL/GenBank/DDBJ whole genome shotgun (WGS) entry which is preliminary data.</text>
</comment>
<organism evidence="1 2">
    <name type="scientific">Orchesella dallaii</name>
    <dbReference type="NCBI Taxonomy" id="48710"/>
    <lineage>
        <taxon>Eukaryota</taxon>
        <taxon>Metazoa</taxon>
        <taxon>Ecdysozoa</taxon>
        <taxon>Arthropoda</taxon>
        <taxon>Hexapoda</taxon>
        <taxon>Collembola</taxon>
        <taxon>Entomobryomorpha</taxon>
        <taxon>Entomobryoidea</taxon>
        <taxon>Orchesellidae</taxon>
        <taxon>Orchesellinae</taxon>
        <taxon>Orchesella</taxon>
    </lineage>
</organism>
<evidence type="ECO:0008006" key="3">
    <source>
        <dbReference type="Google" id="ProtNLM"/>
    </source>
</evidence>
<keyword evidence="2" id="KW-1185">Reference proteome</keyword>
<protein>
    <recommendedName>
        <fullName evidence="3">DUF465 domain-containing protein</fullName>
    </recommendedName>
</protein>
<sequence>MTIQGYLKLRSVIKRKQKEREEGFRKLEQQTRFQLNADHEKILNLSDEELIKQLQSRRLKATEVLEAFIAKV</sequence>
<name>A0ABP1Q8E5_9HEXA</name>
<reference evidence="1 2" key="1">
    <citation type="submission" date="2024-08" db="EMBL/GenBank/DDBJ databases">
        <authorList>
            <person name="Cucini C."/>
            <person name="Frati F."/>
        </authorList>
    </citation>
    <scope>NUCLEOTIDE SEQUENCE [LARGE SCALE GENOMIC DNA]</scope>
</reference>
<dbReference type="EMBL" id="CAXLJM020000023">
    <property type="protein sequence ID" value="CAL8089576.1"/>
    <property type="molecule type" value="Genomic_DNA"/>
</dbReference>
<evidence type="ECO:0000313" key="1">
    <source>
        <dbReference type="EMBL" id="CAL8089576.1"/>
    </source>
</evidence>
<evidence type="ECO:0000313" key="2">
    <source>
        <dbReference type="Proteomes" id="UP001642540"/>
    </source>
</evidence>
<gene>
    <name evidence="1" type="ORF">ODALV1_LOCUS7417</name>
</gene>
<accession>A0ABP1Q8E5</accession>
<proteinExistence type="predicted"/>